<keyword evidence="3" id="KW-0547">Nucleotide-binding</keyword>
<evidence type="ECO:0000256" key="4">
    <source>
        <dbReference type="ARBA" id="ARBA00022801"/>
    </source>
</evidence>
<feature type="compositionally biased region" description="Acidic residues" evidence="6">
    <location>
        <begin position="510"/>
        <end position="519"/>
    </location>
</feature>
<dbReference type="InterPro" id="IPR030378">
    <property type="entry name" value="G_CP_dom"/>
</dbReference>
<comment type="caution">
    <text evidence="8">The sequence shown here is derived from an EMBL/GenBank/DDBJ whole genome shotgun (WGS) entry which is preliminary data.</text>
</comment>
<dbReference type="PANTHER" id="PTHR45709">
    <property type="entry name" value="LARGE SUBUNIT GTPASE 1 HOMOLOG-RELATED"/>
    <property type="match status" value="1"/>
</dbReference>
<dbReference type="EMBL" id="QOKY01000209">
    <property type="protein sequence ID" value="RMZ52332.1"/>
    <property type="molecule type" value="Genomic_DNA"/>
</dbReference>
<feature type="domain" description="CP-type G" evidence="7">
    <location>
        <begin position="161"/>
        <end position="364"/>
    </location>
</feature>
<gene>
    <name evidence="8" type="ORF">APUTEX25_005085</name>
</gene>
<dbReference type="InterPro" id="IPR043358">
    <property type="entry name" value="GNL1-like"/>
</dbReference>
<sequence>MGKHNGKSRKSGLSVGQSLVNRAKREGRTAGAAAHMYTTDLGPDNNMQSVIERNDLDEMMAMATLADKDFSAERQNVVVISTGSVAPRDTERAEAERSAAEERHRHRLTIPRRPSWDEGTTPAALDAEERASFLAWRRDLALLEGEESLVLTPFEKNLQVWRQLWRVLERSDVLVQVVDARDPLTYACPDLDAYAHELHATKHSLLLLNKADLLPPALRSAWADYFQARGIRHAFWSAKAAAEAEAEAEAEEAASGIGVARRDQDPDPRAALLSVDGLLDLLHRTAQEAVAEAALLGVPRGAHGDRLVVGLTGYPNVGKSSTINALFGSKKTAVAPTPGKTKHFQTLNVTDDLTLCDCPGLVMPQYANSKAEMVAAGVIPIDRLTDVRAPVGAIALRISRRQFSSAYSLHLRGEGHPDAVEVLRALALSRGWVVGSGLPDEVRAGRRILKDYIDGKLMFCKAPPGAARAVRAVAAALAHGGMPEALACSSGAPALEAPSGGGQEEASTSGEEDSEEEEGPGVSAGAGAELDLADLELLEELKLQAQGQKPSKPVRAAHKFHKKAARSKGTRGIAVDLGTSDGAMLQHGKRGGLVRIVSDATA</sequence>
<dbReference type="InterPro" id="IPR006073">
    <property type="entry name" value="GTP-bd"/>
</dbReference>
<dbReference type="Pfam" id="PF01926">
    <property type="entry name" value="MMR_HSR1"/>
    <property type="match status" value="1"/>
</dbReference>
<keyword evidence="5" id="KW-0342">GTP-binding</keyword>
<evidence type="ECO:0000256" key="6">
    <source>
        <dbReference type="SAM" id="MobiDB-lite"/>
    </source>
</evidence>
<protein>
    <recommendedName>
        <fullName evidence="7">CP-type G domain-containing protein</fullName>
    </recommendedName>
</protein>
<evidence type="ECO:0000256" key="2">
    <source>
        <dbReference type="ARBA" id="ARBA00022490"/>
    </source>
</evidence>
<keyword evidence="2" id="KW-0963">Cytoplasm</keyword>
<dbReference type="PRINTS" id="PR00326">
    <property type="entry name" value="GTP1OBG"/>
</dbReference>
<evidence type="ECO:0000313" key="9">
    <source>
        <dbReference type="Proteomes" id="UP000279271"/>
    </source>
</evidence>
<feature type="compositionally biased region" description="Basic residues" evidence="6">
    <location>
        <begin position="555"/>
        <end position="567"/>
    </location>
</feature>
<evidence type="ECO:0000256" key="1">
    <source>
        <dbReference type="ARBA" id="ARBA00004496"/>
    </source>
</evidence>
<dbReference type="GO" id="GO:0005829">
    <property type="term" value="C:cytosol"/>
    <property type="evidence" value="ECO:0007669"/>
    <property type="project" value="TreeGrafter"/>
</dbReference>
<feature type="region of interest" description="Disordered" evidence="6">
    <location>
        <begin position="545"/>
        <end position="567"/>
    </location>
</feature>
<comment type="subcellular location">
    <subcellularLocation>
        <location evidence="1">Cytoplasm</location>
    </subcellularLocation>
</comment>
<accession>A0A3M7KSH9</accession>
<dbReference type="Gene3D" id="3.40.50.300">
    <property type="entry name" value="P-loop containing nucleotide triphosphate hydrolases"/>
    <property type="match status" value="1"/>
</dbReference>
<dbReference type="InterPro" id="IPR027417">
    <property type="entry name" value="P-loop_NTPase"/>
</dbReference>
<evidence type="ECO:0000256" key="5">
    <source>
        <dbReference type="ARBA" id="ARBA00023134"/>
    </source>
</evidence>
<organism evidence="8 9">
    <name type="scientific">Auxenochlorella protothecoides</name>
    <name type="common">Green microalga</name>
    <name type="synonym">Chlorella protothecoides</name>
    <dbReference type="NCBI Taxonomy" id="3075"/>
    <lineage>
        <taxon>Eukaryota</taxon>
        <taxon>Viridiplantae</taxon>
        <taxon>Chlorophyta</taxon>
        <taxon>core chlorophytes</taxon>
        <taxon>Trebouxiophyceae</taxon>
        <taxon>Chlorellales</taxon>
        <taxon>Chlorellaceae</taxon>
        <taxon>Auxenochlorella</taxon>
    </lineage>
</organism>
<keyword evidence="4" id="KW-0378">Hydrolase</keyword>
<dbReference type="Proteomes" id="UP000279271">
    <property type="component" value="Unassembled WGS sequence"/>
</dbReference>
<name>A0A3M7KSH9_AUXPR</name>
<evidence type="ECO:0000259" key="7">
    <source>
        <dbReference type="PROSITE" id="PS51721"/>
    </source>
</evidence>
<reference evidence="9" key="1">
    <citation type="journal article" date="2018" name="Algal Res.">
        <title>Characterization of plant carbon substrate utilization by Auxenochlorella protothecoides.</title>
        <authorList>
            <person name="Vogler B.W."/>
            <person name="Starkenburg S.R."/>
            <person name="Sudasinghe N."/>
            <person name="Schambach J.Y."/>
            <person name="Rollin J.A."/>
            <person name="Pattathil S."/>
            <person name="Barry A.N."/>
        </authorList>
    </citation>
    <scope>NUCLEOTIDE SEQUENCE [LARGE SCALE GENOMIC DNA]</scope>
    <source>
        <strain evidence="9">UTEX 25</strain>
    </source>
</reference>
<dbReference type="GO" id="GO:0005525">
    <property type="term" value="F:GTP binding"/>
    <property type="evidence" value="ECO:0007669"/>
    <property type="project" value="UniProtKB-KW"/>
</dbReference>
<dbReference type="PANTHER" id="PTHR45709:SF2">
    <property type="entry name" value="LARGE SUBUNIT GTPASE 1 HOMOLOG"/>
    <property type="match status" value="1"/>
</dbReference>
<feature type="region of interest" description="Disordered" evidence="6">
    <location>
        <begin position="491"/>
        <end position="525"/>
    </location>
</feature>
<dbReference type="AlphaFoldDB" id="A0A3M7KSH9"/>
<dbReference type="SUPFAM" id="SSF52540">
    <property type="entry name" value="P-loop containing nucleoside triphosphate hydrolases"/>
    <property type="match status" value="1"/>
</dbReference>
<dbReference type="PROSITE" id="PS51721">
    <property type="entry name" value="G_CP"/>
    <property type="match status" value="1"/>
</dbReference>
<evidence type="ECO:0000313" key="8">
    <source>
        <dbReference type="EMBL" id="RMZ52332.1"/>
    </source>
</evidence>
<dbReference type="CDD" id="cd01857">
    <property type="entry name" value="HSR1_MMR1"/>
    <property type="match status" value="1"/>
</dbReference>
<proteinExistence type="predicted"/>
<evidence type="ECO:0000256" key="3">
    <source>
        <dbReference type="ARBA" id="ARBA00022741"/>
    </source>
</evidence>
<dbReference type="GO" id="GO:0003924">
    <property type="term" value="F:GTPase activity"/>
    <property type="evidence" value="ECO:0007669"/>
    <property type="project" value="InterPro"/>
</dbReference>